<keyword evidence="2" id="KW-1185">Reference proteome</keyword>
<reference evidence="2" key="1">
    <citation type="journal article" date="2014" name="Science">
        <title>Ancient hybridizations among the ancestral genomes of bread wheat.</title>
        <authorList>
            <consortium name="International Wheat Genome Sequencing Consortium,"/>
            <person name="Marcussen T."/>
            <person name="Sandve S.R."/>
            <person name="Heier L."/>
            <person name="Spannagl M."/>
            <person name="Pfeifer M."/>
            <person name="Jakobsen K.S."/>
            <person name="Wulff B.B."/>
            <person name="Steuernagel B."/>
            <person name="Mayer K.F."/>
            <person name="Olsen O.A."/>
        </authorList>
    </citation>
    <scope>NUCLEOTIDE SEQUENCE [LARGE SCALE GENOMIC DNA]</scope>
    <source>
        <strain evidence="2">cv. AL8/78</strain>
    </source>
</reference>
<protein>
    <submittedName>
        <fullName evidence="1">Uncharacterized protein</fullName>
    </submittedName>
</protein>
<reference evidence="1" key="4">
    <citation type="submission" date="2019-03" db="UniProtKB">
        <authorList>
            <consortium name="EnsemblPlants"/>
        </authorList>
    </citation>
    <scope>IDENTIFICATION</scope>
</reference>
<dbReference type="AlphaFoldDB" id="A0A453KLS4"/>
<proteinExistence type="predicted"/>
<dbReference type="Proteomes" id="UP000015105">
    <property type="component" value="Chromosome 5D"/>
</dbReference>
<evidence type="ECO:0000313" key="1">
    <source>
        <dbReference type="EnsemblPlants" id="AET5Gv20452600.3"/>
    </source>
</evidence>
<sequence>PLASHLGSAQLQPLVDAVAGRLPSWKAWLMNKTGRLALVKSVLS</sequence>
<evidence type="ECO:0000313" key="2">
    <source>
        <dbReference type="Proteomes" id="UP000015105"/>
    </source>
</evidence>
<reference evidence="1" key="5">
    <citation type="journal article" date="2021" name="G3 (Bethesda)">
        <title>Aegilops tauschii genome assembly Aet v5.0 features greater sequence contiguity and improved annotation.</title>
        <authorList>
            <person name="Wang L."/>
            <person name="Zhu T."/>
            <person name="Rodriguez J.C."/>
            <person name="Deal K.R."/>
            <person name="Dubcovsky J."/>
            <person name="McGuire P.E."/>
            <person name="Lux T."/>
            <person name="Spannagl M."/>
            <person name="Mayer K.F.X."/>
            <person name="Baldrich P."/>
            <person name="Meyers B.C."/>
            <person name="Huo N."/>
            <person name="Gu Y.Q."/>
            <person name="Zhou H."/>
            <person name="Devos K.M."/>
            <person name="Bennetzen J.L."/>
            <person name="Unver T."/>
            <person name="Budak H."/>
            <person name="Gulick P.J."/>
            <person name="Galiba G."/>
            <person name="Kalapos B."/>
            <person name="Nelson D.R."/>
            <person name="Li P."/>
            <person name="You F.M."/>
            <person name="Luo M.C."/>
            <person name="Dvorak J."/>
        </authorList>
    </citation>
    <scope>NUCLEOTIDE SEQUENCE [LARGE SCALE GENOMIC DNA]</scope>
    <source>
        <strain evidence="1">cv. AL8/78</strain>
    </source>
</reference>
<dbReference type="EnsemblPlants" id="AET5Gv20452600.3">
    <property type="protein sequence ID" value="AET5Gv20452600.3"/>
    <property type="gene ID" value="AET5Gv20452600"/>
</dbReference>
<accession>A0A453KLS4</accession>
<reference evidence="2" key="2">
    <citation type="journal article" date="2017" name="Nat. Plants">
        <title>The Aegilops tauschii genome reveals multiple impacts of transposons.</title>
        <authorList>
            <person name="Zhao G."/>
            <person name="Zou C."/>
            <person name="Li K."/>
            <person name="Wang K."/>
            <person name="Li T."/>
            <person name="Gao L."/>
            <person name="Zhang X."/>
            <person name="Wang H."/>
            <person name="Yang Z."/>
            <person name="Liu X."/>
            <person name="Jiang W."/>
            <person name="Mao L."/>
            <person name="Kong X."/>
            <person name="Jiao Y."/>
            <person name="Jia J."/>
        </authorList>
    </citation>
    <scope>NUCLEOTIDE SEQUENCE [LARGE SCALE GENOMIC DNA]</scope>
    <source>
        <strain evidence="2">cv. AL8/78</strain>
    </source>
</reference>
<dbReference type="Gramene" id="AET5Gv20452600.3">
    <property type="protein sequence ID" value="AET5Gv20452600.3"/>
    <property type="gene ID" value="AET5Gv20452600"/>
</dbReference>
<name>A0A453KLS4_AEGTS</name>
<reference evidence="1" key="3">
    <citation type="journal article" date="2017" name="Nature">
        <title>Genome sequence of the progenitor of the wheat D genome Aegilops tauschii.</title>
        <authorList>
            <person name="Luo M.C."/>
            <person name="Gu Y.Q."/>
            <person name="Puiu D."/>
            <person name="Wang H."/>
            <person name="Twardziok S.O."/>
            <person name="Deal K.R."/>
            <person name="Huo N."/>
            <person name="Zhu T."/>
            <person name="Wang L."/>
            <person name="Wang Y."/>
            <person name="McGuire P.E."/>
            <person name="Liu S."/>
            <person name="Long H."/>
            <person name="Ramasamy R.K."/>
            <person name="Rodriguez J.C."/>
            <person name="Van S.L."/>
            <person name="Yuan L."/>
            <person name="Wang Z."/>
            <person name="Xia Z."/>
            <person name="Xiao L."/>
            <person name="Anderson O.D."/>
            <person name="Ouyang S."/>
            <person name="Liang Y."/>
            <person name="Zimin A.V."/>
            <person name="Pertea G."/>
            <person name="Qi P."/>
            <person name="Bennetzen J.L."/>
            <person name="Dai X."/>
            <person name="Dawson M.W."/>
            <person name="Muller H.G."/>
            <person name="Kugler K."/>
            <person name="Rivarola-Duarte L."/>
            <person name="Spannagl M."/>
            <person name="Mayer K.F.X."/>
            <person name="Lu F.H."/>
            <person name="Bevan M.W."/>
            <person name="Leroy P."/>
            <person name="Li P."/>
            <person name="You F.M."/>
            <person name="Sun Q."/>
            <person name="Liu Z."/>
            <person name="Lyons E."/>
            <person name="Wicker T."/>
            <person name="Salzberg S.L."/>
            <person name="Devos K.M."/>
            <person name="Dvorak J."/>
        </authorList>
    </citation>
    <scope>NUCLEOTIDE SEQUENCE [LARGE SCALE GENOMIC DNA]</scope>
    <source>
        <strain evidence="1">cv. AL8/78</strain>
    </source>
</reference>
<organism evidence="1 2">
    <name type="scientific">Aegilops tauschii subsp. strangulata</name>
    <name type="common">Goatgrass</name>
    <dbReference type="NCBI Taxonomy" id="200361"/>
    <lineage>
        <taxon>Eukaryota</taxon>
        <taxon>Viridiplantae</taxon>
        <taxon>Streptophyta</taxon>
        <taxon>Embryophyta</taxon>
        <taxon>Tracheophyta</taxon>
        <taxon>Spermatophyta</taxon>
        <taxon>Magnoliopsida</taxon>
        <taxon>Liliopsida</taxon>
        <taxon>Poales</taxon>
        <taxon>Poaceae</taxon>
        <taxon>BOP clade</taxon>
        <taxon>Pooideae</taxon>
        <taxon>Triticodae</taxon>
        <taxon>Triticeae</taxon>
        <taxon>Triticinae</taxon>
        <taxon>Aegilops</taxon>
    </lineage>
</organism>